<dbReference type="InterPro" id="IPR036942">
    <property type="entry name" value="Beta-barrel_TonB_sf"/>
</dbReference>
<evidence type="ECO:0000259" key="5">
    <source>
        <dbReference type="Pfam" id="PF14905"/>
    </source>
</evidence>
<dbReference type="AlphaFoldDB" id="A0A7J4XMQ6"/>
<evidence type="ECO:0000256" key="4">
    <source>
        <dbReference type="SAM" id="SignalP"/>
    </source>
</evidence>
<keyword evidence="3" id="KW-0998">Cell outer membrane</keyword>
<dbReference type="EMBL" id="VWMK01000002">
    <property type="protein sequence ID" value="KAA3769301.1"/>
    <property type="molecule type" value="Genomic_DNA"/>
</dbReference>
<reference evidence="6 7" key="1">
    <citation type="journal article" date="2019" name="Nat. Med.">
        <title>A library of human gut bacterial isolates paired with longitudinal multiomics data enables mechanistic microbiome research.</title>
        <authorList>
            <person name="Poyet M."/>
            <person name="Groussin M."/>
            <person name="Gibbons S.M."/>
            <person name="Avila-Pacheco J."/>
            <person name="Jiang X."/>
            <person name="Kearney S.M."/>
            <person name="Perrotta A.R."/>
            <person name="Berdy B."/>
            <person name="Zhao S."/>
            <person name="Lieberman T.D."/>
            <person name="Swanson P.K."/>
            <person name="Smith M."/>
            <person name="Roesemann S."/>
            <person name="Alexander J.E."/>
            <person name="Rich S.A."/>
            <person name="Livny J."/>
            <person name="Vlamakis H."/>
            <person name="Clish C."/>
            <person name="Bullock K."/>
            <person name="Deik A."/>
            <person name="Scott J."/>
            <person name="Pierce K.A."/>
            <person name="Xavier R.J."/>
            <person name="Alm E.J."/>
        </authorList>
    </citation>
    <scope>NUCLEOTIDE SEQUENCE [LARGE SCALE GENOMIC DNA]</scope>
    <source>
        <strain evidence="6 7">BIOML-A10</strain>
    </source>
</reference>
<feature type="chain" id="PRO_5029677656" evidence="4">
    <location>
        <begin position="30"/>
        <end position="703"/>
    </location>
</feature>
<feature type="domain" description="Outer membrane protein beta-barrel" evidence="5">
    <location>
        <begin position="306"/>
        <end position="683"/>
    </location>
</feature>
<organism evidence="6 7">
    <name type="scientific">Bacteroides salyersiae</name>
    <dbReference type="NCBI Taxonomy" id="291644"/>
    <lineage>
        <taxon>Bacteria</taxon>
        <taxon>Pseudomonadati</taxon>
        <taxon>Bacteroidota</taxon>
        <taxon>Bacteroidia</taxon>
        <taxon>Bacteroidales</taxon>
        <taxon>Bacteroidaceae</taxon>
        <taxon>Bacteroides</taxon>
    </lineage>
</organism>
<dbReference type="SUPFAM" id="SSF56935">
    <property type="entry name" value="Porins"/>
    <property type="match status" value="1"/>
</dbReference>
<keyword evidence="2" id="KW-0472">Membrane</keyword>
<feature type="signal peptide" evidence="4">
    <location>
        <begin position="1"/>
        <end position="29"/>
    </location>
</feature>
<evidence type="ECO:0000313" key="7">
    <source>
        <dbReference type="Proteomes" id="UP000422221"/>
    </source>
</evidence>
<sequence length="703" mass="79837">MYNLKTINNVNKILVIAIILCFTPLSVHGQDVAKTIQTDSLDIFSVYENLPEVMVVGERPIVKLEEGKLSYNMPVLLKRIPADNAFDALKNIPGISVKDESVDFAGQPLTLIIDGKANTMSYEQVVERLKMIPAEQIEKVEFMLSTPARYHVRGASLNIITKRHKGNRHISGQLQGGYRQSKYASGETKGYFLYSNNKLTIDANYSYTNINAYAEAEHEAHHPLNNEKVAYYDLTTNRNKGHSHQYRAGLDYQFAANHALNVAYTGSWTSYKSNNNTTGNSLAKQSSDGHNYLHNVDLYYNLPFGLQVTAAYTHYEAPKDQLLDGKLYETEKNLIASSRQKINKWMAAADQTHTLQNGWRLSYGAKAQFANNNSFQTTQTANGEVLPEATSGVDIDERIINAYFGFNKQIGKNISIDASVAAENFHTPQWNEWRVYPTLNAIWNVNDHHLLNLSFSSDASYPSYWSTMNSIHYSSTYSEIWGNPALKPTSNYNLSLMWQLNRRYTFVAFADFKPNFSAQLPYQPSDRFAVIMKEVNFNHRNTYGIQASAQFSAGQWLNGNIFVVGQYTQDKCDDFFDLPFNRNKFSVITGGMASFLLSKQANIRFILNPFFQSNAIQGVYDIKNLFKLNASLRWASANDKWNVVLSGNNLTNSKFKLHSKHGNQDFSMNVCQDWIIANFSVVYKFGNYKHKEIKKVDTSRMGY</sequence>
<evidence type="ECO:0000256" key="2">
    <source>
        <dbReference type="ARBA" id="ARBA00023136"/>
    </source>
</evidence>
<comment type="subcellular location">
    <subcellularLocation>
        <location evidence="1">Cell outer membrane</location>
    </subcellularLocation>
</comment>
<evidence type="ECO:0000313" key="6">
    <source>
        <dbReference type="EMBL" id="KAA3769301.1"/>
    </source>
</evidence>
<dbReference type="Proteomes" id="UP000422221">
    <property type="component" value="Unassembled WGS sequence"/>
</dbReference>
<protein>
    <submittedName>
        <fullName evidence="6">Outer membrane beta-barrel protein</fullName>
    </submittedName>
</protein>
<comment type="caution">
    <text evidence="6">The sequence shown here is derived from an EMBL/GenBank/DDBJ whole genome shotgun (WGS) entry which is preliminary data.</text>
</comment>
<keyword evidence="4" id="KW-0732">Signal</keyword>
<gene>
    <name evidence="6" type="ORF">F3F73_02425</name>
</gene>
<dbReference type="InterPro" id="IPR041700">
    <property type="entry name" value="OMP_b-brl_3"/>
</dbReference>
<dbReference type="GO" id="GO:0009279">
    <property type="term" value="C:cell outer membrane"/>
    <property type="evidence" value="ECO:0007669"/>
    <property type="project" value="UniProtKB-SubCell"/>
</dbReference>
<evidence type="ECO:0000256" key="1">
    <source>
        <dbReference type="ARBA" id="ARBA00004442"/>
    </source>
</evidence>
<proteinExistence type="predicted"/>
<evidence type="ECO:0000256" key="3">
    <source>
        <dbReference type="ARBA" id="ARBA00023237"/>
    </source>
</evidence>
<name>A0A7J4XMQ6_9BACE</name>
<dbReference type="Gene3D" id="2.40.170.20">
    <property type="entry name" value="TonB-dependent receptor, beta-barrel domain"/>
    <property type="match status" value="1"/>
</dbReference>
<dbReference type="Pfam" id="PF14905">
    <property type="entry name" value="OMP_b-brl_3"/>
    <property type="match status" value="1"/>
</dbReference>
<accession>A0A7J4XMQ6</accession>